<dbReference type="Gene3D" id="3.40.640.10">
    <property type="entry name" value="Type I PLP-dependent aspartate aminotransferase-like (Major domain)"/>
    <property type="match status" value="1"/>
</dbReference>
<comment type="caution">
    <text evidence="8">The sequence shown here is derived from an EMBL/GenBank/DDBJ whole genome shotgun (WGS) entry which is preliminary data.</text>
</comment>
<proteinExistence type="inferred from homology"/>
<name>A0A5C8NUP8_9BURK</name>
<keyword evidence="9" id="KW-1185">Reference proteome</keyword>
<comment type="similarity">
    <text evidence="2">Belongs to the class-V pyridoxal-phosphate-dependent aminotransferase family.</text>
</comment>
<dbReference type="PANTHER" id="PTHR21152">
    <property type="entry name" value="AMINOTRANSFERASE CLASS V"/>
    <property type="match status" value="1"/>
</dbReference>
<evidence type="ECO:0000256" key="3">
    <source>
        <dbReference type="ARBA" id="ARBA00022898"/>
    </source>
</evidence>
<evidence type="ECO:0000256" key="6">
    <source>
        <dbReference type="SAM" id="MobiDB-lite"/>
    </source>
</evidence>
<evidence type="ECO:0000259" key="7">
    <source>
        <dbReference type="Pfam" id="PF00266"/>
    </source>
</evidence>
<keyword evidence="3 5" id="KW-0663">Pyridoxal phosphate</keyword>
<dbReference type="PANTHER" id="PTHR21152:SF40">
    <property type="entry name" value="ALANINE--GLYOXYLATE AMINOTRANSFERASE"/>
    <property type="match status" value="1"/>
</dbReference>
<evidence type="ECO:0000256" key="4">
    <source>
        <dbReference type="PIRSR" id="PIRSR000524-1"/>
    </source>
</evidence>
<evidence type="ECO:0000313" key="8">
    <source>
        <dbReference type="EMBL" id="TXL64832.1"/>
    </source>
</evidence>
<dbReference type="PIRSF" id="PIRSF000524">
    <property type="entry name" value="SPT"/>
    <property type="match status" value="1"/>
</dbReference>
<sequence length="421" mass="43635">MNVPPSFASPFAPTAPTSPATAGSGAAARIPGQRLLHSPGPTPIPDEVLSAMHRQSMDLADPRLDRIIEACETGLLALLDAPGCDVYQYAANGHGAWEATIANLVAPGRAVLVPGTGHFSESWAIQTEALDRKVVRVPWRPGYPIDPQAVEDALRADTAGEISAVFVVHTDTASSVSNDLGAIRAAIDAAGHPALMVVDVVASLGAAPYSMRALRADVTIGASQKGLMLPAGLAFVAVGPRAEAVARANPTPRFYWDWRRRRDAIGYRKFCGTPPQQMLMGLEASLALLFREGVGQVLARHARLAGAVHAAVAVWREGGAIDFFCKVPPARSVSVTTISVAEGADPEAIRSLARERFQVAAAGGLGPLAGKAFRIGHLGDQNEATILGALGGIEAALRALRIPVGPGAAAAVAALGAAQRT</sequence>
<dbReference type="AlphaFoldDB" id="A0A5C8NUP8"/>
<dbReference type="RefSeq" id="WP_147705082.1">
    <property type="nucleotide sequence ID" value="NZ_VDUY01000005.1"/>
</dbReference>
<dbReference type="Gene3D" id="3.90.1150.10">
    <property type="entry name" value="Aspartate Aminotransferase, domain 1"/>
    <property type="match status" value="1"/>
</dbReference>
<gene>
    <name evidence="8" type="ORF">FHP08_13960</name>
</gene>
<dbReference type="SUPFAM" id="SSF53383">
    <property type="entry name" value="PLP-dependent transferases"/>
    <property type="match status" value="1"/>
</dbReference>
<feature type="domain" description="Aminotransferase class V" evidence="7">
    <location>
        <begin position="36"/>
        <end position="362"/>
    </location>
</feature>
<evidence type="ECO:0000256" key="2">
    <source>
        <dbReference type="ARBA" id="ARBA00009236"/>
    </source>
</evidence>
<comment type="cofactor">
    <cofactor evidence="1 5">
        <name>pyridoxal 5'-phosphate</name>
        <dbReference type="ChEBI" id="CHEBI:597326"/>
    </cofactor>
</comment>
<dbReference type="EMBL" id="VDUY01000005">
    <property type="protein sequence ID" value="TXL64832.1"/>
    <property type="molecule type" value="Genomic_DNA"/>
</dbReference>
<dbReference type="InterPro" id="IPR015421">
    <property type="entry name" value="PyrdxlP-dep_Trfase_major"/>
</dbReference>
<evidence type="ECO:0000313" key="9">
    <source>
        <dbReference type="Proteomes" id="UP000321548"/>
    </source>
</evidence>
<dbReference type="Proteomes" id="UP000321548">
    <property type="component" value="Unassembled WGS sequence"/>
</dbReference>
<feature type="modified residue" description="N6-(pyridoxal phosphate)lysine" evidence="5">
    <location>
        <position position="225"/>
    </location>
</feature>
<dbReference type="OrthoDB" id="9766472at2"/>
<dbReference type="InterPro" id="IPR015422">
    <property type="entry name" value="PyrdxlP-dep_Trfase_small"/>
</dbReference>
<feature type="compositionally biased region" description="Low complexity" evidence="6">
    <location>
        <begin position="1"/>
        <end position="28"/>
    </location>
</feature>
<dbReference type="InterPro" id="IPR000192">
    <property type="entry name" value="Aminotrans_V_dom"/>
</dbReference>
<dbReference type="InterPro" id="IPR024169">
    <property type="entry name" value="SP_NH2Trfase/AEP_transaminase"/>
</dbReference>
<keyword evidence="8" id="KW-0808">Transferase</keyword>
<organism evidence="8 9">
    <name type="scientific">Zeimonas arvi</name>
    <dbReference type="NCBI Taxonomy" id="2498847"/>
    <lineage>
        <taxon>Bacteria</taxon>
        <taxon>Pseudomonadati</taxon>
        <taxon>Pseudomonadota</taxon>
        <taxon>Betaproteobacteria</taxon>
        <taxon>Burkholderiales</taxon>
        <taxon>Burkholderiaceae</taxon>
        <taxon>Zeimonas</taxon>
    </lineage>
</organism>
<dbReference type="Pfam" id="PF00266">
    <property type="entry name" value="Aminotran_5"/>
    <property type="match status" value="1"/>
</dbReference>
<reference evidence="8 9" key="1">
    <citation type="submission" date="2019-06" db="EMBL/GenBank/DDBJ databases">
        <title>Quisquiliibacterium sp. nov., isolated from a maize field.</title>
        <authorList>
            <person name="Lin S.-Y."/>
            <person name="Tsai C.-F."/>
            <person name="Young C.-C."/>
        </authorList>
    </citation>
    <scope>NUCLEOTIDE SEQUENCE [LARGE SCALE GENOMIC DNA]</scope>
    <source>
        <strain evidence="8 9">CC-CFT501</strain>
    </source>
</reference>
<evidence type="ECO:0000256" key="1">
    <source>
        <dbReference type="ARBA" id="ARBA00001933"/>
    </source>
</evidence>
<dbReference type="GO" id="GO:0019265">
    <property type="term" value="P:glycine biosynthetic process, by transamination of glyoxylate"/>
    <property type="evidence" value="ECO:0007669"/>
    <property type="project" value="TreeGrafter"/>
</dbReference>
<feature type="binding site" evidence="4">
    <location>
        <position position="374"/>
    </location>
    <ligand>
        <name>substrate</name>
    </ligand>
</feature>
<dbReference type="GO" id="GO:0008453">
    <property type="term" value="F:alanine-glyoxylate transaminase activity"/>
    <property type="evidence" value="ECO:0007669"/>
    <property type="project" value="TreeGrafter"/>
</dbReference>
<keyword evidence="8" id="KW-0032">Aminotransferase</keyword>
<dbReference type="InterPro" id="IPR015424">
    <property type="entry name" value="PyrdxlP-dep_Trfase"/>
</dbReference>
<feature type="region of interest" description="Disordered" evidence="6">
    <location>
        <begin position="1"/>
        <end position="42"/>
    </location>
</feature>
<protein>
    <submittedName>
        <fullName evidence="8">Aminotransferase class V-fold PLP-dependent enzyme</fullName>
    </submittedName>
</protein>
<accession>A0A5C8NUP8</accession>
<evidence type="ECO:0000256" key="5">
    <source>
        <dbReference type="PIRSR" id="PIRSR000524-50"/>
    </source>
</evidence>
<dbReference type="GO" id="GO:0004760">
    <property type="term" value="F:L-serine-pyruvate transaminase activity"/>
    <property type="evidence" value="ECO:0007669"/>
    <property type="project" value="TreeGrafter"/>
</dbReference>